<dbReference type="GO" id="GO:0033202">
    <property type="term" value="C:DNA helicase complex"/>
    <property type="evidence" value="ECO:0007669"/>
    <property type="project" value="TreeGrafter"/>
</dbReference>
<organism evidence="17 18">
    <name type="scientific">Sulfoacidibacillus ferrooxidans</name>
    <dbReference type="NCBI Taxonomy" id="2005001"/>
    <lineage>
        <taxon>Bacteria</taxon>
        <taxon>Bacillati</taxon>
        <taxon>Bacillota</taxon>
        <taxon>Bacilli</taxon>
        <taxon>Bacillales</taxon>
        <taxon>Alicyclobacillaceae</taxon>
        <taxon>Sulfoacidibacillus</taxon>
    </lineage>
</organism>
<dbReference type="GO" id="GO:0006302">
    <property type="term" value="P:double-strand break repair"/>
    <property type="evidence" value="ECO:0007669"/>
    <property type="project" value="InterPro"/>
</dbReference>
<dbReference type="PANTHER" id="PTHR11070">
    <property type="entry name" value="UVRD / RECB / PCRA DNA HELICASE FAMILY MEMBER"/>
    <property type="match status" value="1"/>
</dbReference>
<keyword evidence="3" id="KW-0227">DNA damage</keyword>
<keyword evidence="7 14" id="KW-0067">ATP-binding</keyword>
<keyword evidence="18" id="KW-1185">Reference proteome</keyword>
<dbReference type="Pfam" id="PF00580">
    <property type="entry name" value="UvrD-helicase"/>
    <property type="match status" value="1"/>
</dbReference>
<evidence type="ECO:0000256" key="14">
    <source>
        <dbReference type="PROSITE-ProRule" id="PRU00560"/>
    </source>
</evidence>
<evidence type="ECO:0000256" key="6">
    <source>
        <dbReference type="ARBA" id="ARBA00022839"/>
    </source>
</evidence>
<dbReference type="GO" id="GO:0005829">
    <property type="term" value="C:cytosol"/>
    <property type="evidence" value="ECO:0007669"/>
    <property type="project" value="TreeGrafter"/>
</dbReference>
<reference evidence="17" key="1">
    <citation type="submission" date="2022-03" db="EMBL/GenBank/DDBJ databases">
        <title>Draft Genome Sequence of Firmicute Strain S0AB, a Heterotrophic Iron/Sulfur-Oxidizing Extreme Acidophile.</title>
        <authorList>
            <person name="Vergara E."/>
            <person name="Pakostova E."/>
            <person name="Johnson D.B."/>
            <person name="Holmes D.S."/>
        </authorList>
    </citation>
    <scope>NUCLEOTIDE SEQUENCE</scope>
    <source>
        <strain evidence="17">S0AB</strain>
    </source>
</reference>
<evidence type="ECO:0000256" key="12">
    <source>
        <dbReference type="ARBA" id="ARBA00034808"/>
    </source>
</evidence>
<dbReference type="InterPro" id="IPR014016">
    <property type="entry name" value="UvrD-like_ATP-bd"/>
</dbReference>
<dbReference type="Gene3D" id="3.90.320.10">
    <property type="match status" value="1"/>
</dbReference>
<keyword evidence="4 14" id="KW-0378">Hydrolase</keyword>
<evidence type="ECO:0000313" key="17">
    <source>
        <dbReference type="EMBL" id="MCI0183099.1"/>
    </source>
</evidence>
<sequence length="1241" mass="141207">MSARQFSDRQEEAITTRGSSVLVSAGAGSGKTSVLVERVQRLVIDEGVDIDRILIVTFTEAAANEMKERIAKGLRAVLEERPHDRAIIRQLHLLDRAHISTLHSFCLDVMRSATLQLPIDPTFRIADQQETTMLQFTVLENLFATWFEDPSNAFTDFARHYGDMFGDEQLREIILRLYSFARSQPKPQQWLDQAVEKLQESAKLPMRDSRYGHVFFSWCREHIQNAQDWILQASYLCADDSLAPYRAALQSDMAMLEEAYLAAKNLQFTELQTIVQRPFVKLGRVQDADPDVKKIVQKLRDHMKKAVGKLNGTLLARTESVLQEEIAQTVPFVQTLVDFLWQFHDAYKEAKQTRTCVDFADLEHYAYQLLTTDQGEPSKIALQLADQYEQVLVDEYQDTSPIQDAILAQIAQKERPNLFYVGDVKQSIYGFRMAEPALFLAKYDQFRHSQEGVRIDLQDNYRSRSEIVDAVNYLFGQIFSPILGGISYDDAARMNAAANYPPRPQEHGLAGVDVHIIDYASSANKRALQDEEDEEDQADSAVDMGDEEDVLWQTAIDMEAHVAGQEILRLYQSEAQVYDADEKIYRAIQWRDIVILLRSKAGRIDYILQVFRSLGIPCYGESDSGYYTSLEMRFMLALLQIVDNPRQDIPLATVLRSPIGAFSTTDLANIRLCLQKGDLFSAVVACSKGNNDLSQRTRTFLSIVDRMRTFARMHSVADTVLFLQQDSGLRDFVMGLRDGAVRLANLEQFVKQAQAFDQLEYEGFSGFVLYIMKHFTRSGDAGAAGGVAEHEDVVRIMTIHKSKGLEFPVVFILNMEKTFRLSDNKLPIRFHKDMGFGPDFVDLERKEKWKTLASVAVDALTLRQNLAEEARVLYVAATRAKEKLILVGALRNLGTTFDKWRTTSLYESNRQGPLRDSVLLGAKQYLDWIGPAIYRTTAEGSSLFHVTLWGDSFDRPVMLTHKEREKDMDWNAIARLETHAFTVDSAFLQESMDWREQIQEQLSFTDEQRVPVAAKMSVTEWKNNWMDQSEAENGDTPIQHMTKRIQFLRPTFLTQEGDLTATEKGSLFHLVMQYIELKNELVTAQEVMRQVGQLINSGFLPSYALKHVDAESIATYFQSSVGQLMITHSVRVLREVPFTLSVPSDKLIAQSVEQSDIVAQDVIIQGTVDCLLALDGGMILVDYKTDHLLTNDVDLVKRYELQLSLYREAMERAFKQPVTQAYLYFATGKKLVPVLDALKSW</sequence>
<dbReference type="Gene3D" id="3.40.50.300">
    <property type="entry name" value="P-loop containing nucleotide triphosphate hydrolases"/>
    <property type="match status" value="4"/>
</dbReference>
<evidence type="ECO:0000313" key="18">
    <source>
        <dbReference type="Proteomes" id="UP001139263"/>
    </source>
</evidence>
<dbReference type="SUPFAM" id="SSF52980">
    <property type="entry name" value="Restriction endonuclease-like"/>
    <property type="match status" value="1"/>
</dbReference>
<dbReference type="GO" id="GO:0000725">
    <property type="term" value="P:recombinational repair"/>
    <property type="evidence" value="ECO:0007669"/>
    <property type="project" value="TreeGrafter"/>
</dbReference>
<keyword evidence="9" id="KW-0234">DNA repair</keyword>
<dbReference type="GO" id="GO:0003677">
    <property type="term" value="F:DNA binding"/>
    <property type="evidence" value="ECO:0007669"/>
    <property type="project" value="UniProtKB-KW"/>
</dbReference>
<dbReference type="PROSITE" id="PS51217">
    <property type="entry name" value="UVRD_HELICASE_CTER"/>
    <property type="match status" value="1"/>
</dbReference>
<dbReference type="InterPro" id="IPR014017">
    <property type="entry name" value="DNA_helicase_UvrD-like_C"/>
</dbReference>
<dbReference type="PANTHER" id="PTHR11070:SF48">
    <property type="entry name" value="ATP-DEPENDENT HELICASE_NUCLEASE SUBUNIT A"/>
    <property type="match status" value="1"/>
</dbReference>
<dbReference type="CDD" id="cd17932">
    <property type="entry name" value="DEXQc_UvrD"/>
    <property type="match status" value="1"/>
</dbReference>
<dbReference type="GO" id="GO:0004527">
    <property type="term" value="F:exonuclease activity"/>
    <property type="evidence" value="ECO:0007669"/>
    <property type="project" value="UniProtKB-KW"/>
</dbReference>
<name>A0A9X2ABT3_9BACL</name>
<evidence type="ECO:0000256" key="5">
    <source>
        <dbReference type="ARBA" id="ARBA00022806"/>
    </source>
</evidence>
<evidence type="ECO:0000256" key="4">
    <source>
        <dbReference type="ARBA" id="ARBA00022801"/>
    </source>
</evidence>
<dbReference type="AlphaFoldDB" id="A0A9X2ABT3"/>
<dbReference type="PROSITE" id="PS51198">
    <property type="entry name" value="UVRD_HELICASE_ATP_BIND"/>
    <property type="match status" value="1"/>
</dbReference>
<evidence type="ECO:0000256" key="8">
    <source>
        <dbReference type="ARBA" id="ARBA00023125"/>
    </source>
</evidence>
<dbReference type="GO" id="GO:0005524">
    <property type="term" value="F:ATP binding"/>
    <property type="evidence" value="ECO:0007669"/>
    <property type="project" value="UniProtKB-UniRule"/>
</dbReference>
<evidence type="ECO:0000256" key="2">
    <source>
        <dbReference type="ARBA" id="ARBA00022741"/>
    </source>
</evidence>
<dbReference type="Pfam" id="PF12705">
    <property type="entry name" value="PDDEXK_1"/>
    <property type="match status" value="1"/>
</dbReference>
<dbReference type="RefSeq" id="WP_241712917.1">
    <property type="nucleotide sequence ID" value="NZ_JALBUF010000003.1"/>
</dbReference>
<comment type="catalytic activity">
    <reaction evidence="13">
        <text>ATP + H2O = ADP + phosphate + H(+)</text>
        <dbReference type="Rhea" id="RHEA:13065"/>
        <dbReference type="ChEBI" id="CHEBI:15377"/>
        <dbReference type="ChEBI" id="CHEBI:15378"/>
        <dbReference type="ChEBI" id="CHEBI:30616"/>
        <dbReference type="ChEBI" id="CHEBI:43474"/>
        <dbReference type="ChEBI" id="CHEBI:456216"/>
        <dbReference type="EC" id="5.6.2.4"/>
    </reaction>
</comment>
<evidence type="ECO:0000259" key="15">
    <source>
        <dbReference type="PROSITE" id="PS51198"/>
    </source>
</evidence>
<keyword evidence="8" id="KW-0238">DNA-binding</keyword>
<proteinExistence type="predicted"/>
<dbReference type="GO" id="GO:0043138">
    <property type="term" value="F:3'-5' DNA helicase activity"/>
    <property type="evidence" value="ECO:0007669"/>
    <property type="project" value="UniProtKB-EC"/>
</dbReference>
<evidence type="ECO:0000256" key="7">
    <source>
        <dbReference type="ARBA" id="ARBA00022840"/>
    </source>
</evidence>
<keyword evidence="5 14" id="KW-0347">Helicase</keyword>
<dbReference type="Pfam" id="PF13361">
    <property type="entry name" value="UvrD_C"/>
    <property type="match status" value="1"/>
</dbReference>
<dbReference type="SUPFAM" id="SSF52540">
    <property type="entry name" value="P-loop containing nucleoside triphosphate hydrolases"/>
    <property type="match status" value="1"/>
</dbReference>
<feature type="binding site" evidence="14">
    <location>
        <begin position="25"/>
        <end position="32"/>
    </location>
    <ligand>
        <name>ATP</name>
        <dbReference type="ChEBI" id="CHEBI:30616"/>
    </ligand>
</feature>
<evidence type="ECO:0000256" key="10">
    <source>
        <dbReference type="ARBA" id="ARBA00023235"/>
    </source>
</evidence>
<dbReference type="InterPro" id="IPR011604">
    <property type="entry name" value="PDDEXK-like_dom_sf"/>
</dbReference>
<comment type="caution">
    <text evidence="17">The sequence shown here is derived from an EMBL/GenBank/DDBJ whole genome shotgun (WGS) entry which is preliminary data.</text>
</comment>
<comment type="catalytic activity">
    <reaction evidence="11">
        <text>Couples ATP hydrolysis with the unwinding of duplex DNA by translocating in the 3'-5' direction.</text>
        <dbReference type="EC" id="5.6.2.4"/>
    </reaction>
</comment>
<keyword evidence="10" id="KW-0413">Isomerase</keyword>
<keyword evidence="1" id="KW-0540">Nuclease</keyword>
<evidence type="ECO:0000256" key="9">
    <source>
        <dbReference type="ARBA" id="ARBA00023204"/>
    </source>
</evidence>
<feature type="domain" description="UvrD-like helicase C-terminal" evidence="16">
    <location>
        <begin position="517"/>
        <end position="804"/>
    </location>
</feature>
<dbReference type="Proteomes" id="UP001139263">
    <property type="component" value="Unassembled WGS sequence"/>
</dbReference>
<evidence type="ECO:0000256" key="3">
    <source>
        <dbReference type="ARBA" id="ARBA00022763"/>
    </source>
</evidence>
<evidence type="ECO:0000259" key="16">
    <source>
        <dbReference type="PROSITE" id="PS51217"/>
    </source>
</evidence>
<dbReference type="InterPro" id="IPR011335">
    <property type="entry name" value="Restrct_endonuc-II-like"/>
</dbReference>
<dbReference type="InterPro" id="IPR027417">
    <property type="entry name" value="P-loop_NTPase"/>
</dbReference>
<dbReference type="EC" id="5.6.2.4" evidence="12"/>
<gene>
    <name evidence="17" type="primary">addA</name>
    <name evidence="17" type="ORF">MM817_01369</name>
</gene>
<keyword evidence="2 14" id="KW-0547">Nucleotide-binding</keyword>
<evidence type="ECO:0000256" key="11">
    <source>
        <dbReference type="ARBA" id="ARBA00034617"/>
    </source>
</evidence>
<evidence type="ECO:0000256" key="1">
    <source>
        <dbReference type="ARBA" id="ARBA00022722"/>
    </source>
</evidence>
<keyword evidence="6" id="KW-0269">Exonuclease</keyword>
<dbReference type="NCBIfam" id="TIGR02785">
    <property type="entry name" value="addA_Gpos"/>
    <property type="match status" value="1"/>
</dbReference>
<dbReference type="EMBL" id="JALBUF010000003">
    <property type="protein sequence ID" value="MCI0183099.1"/>
    <property type="molecule type" value="Genomic_DNA"/>
</dbReference>
<dbReference type="InterPro" id="IPR014152">
    <property type="entry name" value="AddA"/>
</dbReference>
<evidence type="ECO:0000256" key="13">
    <source>
        <dbReference type="ARBA" id="ARBA00048988"/>
    </source>
</evidence>
<dbReference type="InterPro" id="IPR038726">
    <property type="entry name" value="PDDEXK_AddAB-type"/>
</dbReference>
<accession>A0A9X2ABT3</accession>
<protein>
    <recommendedName>
        <fullName evidence="12">DNA 3'-5' helicase</fullName>
        <ecNumber evidence="12">5.6.2.4</ecNumber>
    </recommendedName>
</protein>
<feature type="domain" description="UvrD-like helicase ATP-binding" evidence="15">
    <location>
        <begin position="4"/>
        <end position="464"/>
    </location>
</feature>
<dbReference type="InterPro" id="IPR000212">
    <property type="entry name" value="DNA_helicase_UvrD/REP"/>
</dbReference>